<evidence type="ECO:0000256" key="4">
    <source>
        <dbReference type="ARBA" id="ARBA00022679"/>
    </source>
</evidence>
<evidence type="ECO:0000256" key="8">
    <source>
        <dbReference type="ARBA" id="ARBA00022741"/>
    </source>
</evidence>
<keyword evidence="24" id="KW-1185">Reference proteome</keyword>
<dbReference type="GO" id="GO:0006281">
    <property type="term" value="P:DNA repair"/>
    <property type="evidence" value="ECO:0007669"/>
    <property type="project" value="UniProtKB-KW"/>
</dbReference>
<dbReference type="AlphaFoldDB" id="A0A2W7PLX4"/>
<feature type="region of interest" description="Disordered" evidence="21">
    <location>
        <begin position="1"/>
        <end position="52"/>
    </location>
</feature>
<organism evidence="23 24">
    <name type="scientific">Cupriavidus phytorum</name>
    <dbReference type="NCBI Taxonomy" id="3024399"/>
    <lineage>
        <taxon>Bacteria</taxon>
        <taxon>Pseudomonadati</taxon>
        <taxon>Pseudomonadota</taxon>
        <taxon>Betaproteobacteria</taxon>
        <taxon>Burkholderiales</taxon>
        <taxon>Burkholderiaceae</taxon>
        <taxon>Cupriavidus</taxon>
    </lineage>
</organism>
<evidence type="ECO:0000256" key="6">
    <source>
        <dbReference type="ARBA" id="ARBA00022722"/>
    </source>
</evidence>
<evidence type="ECO:0000256" key="16">
    <source>
        <dbReference type="ARBA" id="ARBA00023204"/>
    </source>
</evidence>
<keyword evidence="10" id="KW-0378">Hydrolase</keyword>
<evidence type="ECO:0000256" key="17">
    <source>
        <dbReference type="ARBA" id="ARBA00023211"/>
    </source>
</evidence>
<keyword evidence="6" id="KW-0540">Nuclease</keyword>
<keyword evidence="18" id="KW-0511">Multifunctional enzyme</keyword>
<evidence type="ECO:0000256" key="20">
    <source>
        <dbReference type="ARBA" id="ARBA00034003"/>
    </source>
</evidence>
<dbReference type="Pfam" id="PF13298">
    <property type="entry name" value="LigD_N"/>
    <property type="match status" value="1"/>
</dbReference>
<evidence type="ECO:0000256" key="18">
    <source>
        <dbReference type="ARBA" id="ARBA00023268"/>
    </source>
</evidence>
<dbReference type="InterPro" id="IPR014145">
    <property type="entry name" value="LigD_pol_dom"/>
</dbReference>
<dbReference type="PANTHER" id="PTHR42705">
    <property type="entry name" value="BIFUNCTIONAL NON-HOMOLOGOUS END JOINING PROTEIN LIGD"/>
    <property type="match status" value="1"/>
</dbReference>
<proteinExistence type="predicted"/>
<dbReference type="EC" id="6.5.1.1" evidence="2"/>
<dbReference type="Gene3D" id="3.90.920.10">
    <property type="entry name" value="DNA primase, PRIM domain"/>
    <property type="match status" value="1"/>
</dbReference>
<keyword evidence="7" id="KW-0479">Metal-binding</keyword>
<evidence type="ECO:0000256" key="3">
    <source>
        <dbReference type="ARBA" id="ARBA00022598"/>
    </source>
</evidence>
<evidence type="ECO:0000256" key="21">
    <source>
        <dbReference type="SAM" id="MobiDB-lite"/>
    </source>
</evidence>
<evidence type="ECO:0000256" key="1">
    <source>
        <dbReference type="ARBA" id="ARBA00001936"/>
    </source>
</evidence>
<dbReference type="GO" id="GO:0006310">
    <property type="term" value="P:DNA recombination"/>
    <property type="evidence" value="ECO:0007669"/>
    <property type="project" value="UniProtKB-KW"/>
</dbReference>
<reference evidence="23" key="1">
    <citation type="submission" date="2018-06" db="EMBL/GenBank/DDBJ databases">
        <title>Genomic Encyclopedia of Type Strains, Phase IV (KMG-V): Genome sequencing to study the core and pangenomes of soil and plant-associated prokaryotes.</title>
        <authorList>
            <person name="Whitman W."/>
        </authorList>
    </citation>
    <scope>NUCLEOTIDE SEQUENCE [LARGE SCALE GENOMIC DNA]</scope>
    <source>
        <strain evidence="23">MLR2-44</strain>
    </source>
</reference>
<keyword evidence="9" id="KW-0227">DNA damage</keyword>
<comment type="catalytic activity">
    <reaction evidence="20">
        <text>ATP + (deoxyribonucleotide)n-3'-hydroxyl + 5'-phospho-(deoxyribonucleotide)m = (deoxyribonucleotide)n+m + AMP + diphosphate.</text>
        <dbReference type="EC" id="6.5.1.1"/>
    </reaction>
</comment>
<dbReference type="Pfam" id="PF01068">
    <property type="entry name" value="DNA_ligase_A_M"/>
    <property type="match status" value="1"/>
</dbReference>
<dbReference type="InterPro" id="IPR012309">
    <property type="entry name" value="DNA_ligase_ATP-dep_C"/>
</dbReference>
<evidence type="ECO:0000256" key="5">
    <source>
        <dbReference type="ARBA" id="ARBA00022695"/>
    </source>
</evidence>
<dbReference type="InterPro" id="IPR033651">
    <property type="entry name" value="PaeLigD_Pol-like"/>
</dbReference>
<keyword evidence="4" id="KW-0808">Transferase</keyword>
<keyword evidence="16" id="KW-0234">DNA repair</keyword>
<evidence type="ECO:0000256" key="9">
    <source>
        <dbReference type="ARBA" id="ARBA00022763"/>
    </source>
</evidence>
<dbReference type="Gene3D" id="3.30.1490.70">
    <property type="match status" value="1"/>
</dbReference>
<gene>
    <name evidence="23" type="ORF">C7416_10617</name>
</gene>
<dbReference type="PANTHER" id="PTHR42705:SF2">
    <property type="entry name" value="BIFUNCTIONAL NON-HOMOLOGOUS END JOINING PROTEIN LIGD"/>
    <property type="match status" value="1"/>
</dbReference>
<dbReference type="PROSITE" id="PS50160">
    <property type="entry name" value="DNA_LIGASE_A3"/>
    <property type="match status" value="1"/>
</dbReference>
<accession>A0A2W7PLX4</accession>
<keyword evidence="15" id="KW-0233">DNA recombination</keyword>
<dbReference type="GO" id="GO:0046872">
    <property type="term" value="F:metal ion binding"/>
    <property type="evidence" value="ECO:0007669"/>
    <property type="project" value="UniProtKB-KW"/>
</dbReference>
<dbReference type="SUPFAM" id="SSF50249">
    <property type="entry name" value="Nucleic acid-binding proteins"/>
    <property type="match status" value="1"/>
</dbReference>
<dbReference type="InterPro" id="IPR012340">
    <property type="entry name" value="NA-bd_OB-fold"/>
</dbReference>
<keyword evidence="17" id="KW-0464">Manganese</keyword>
<dbReference type="NCBIfam" id="TIGR02777">
    <property type="entry name" value="LigD_PE_dom"/>
    <property type="match status" value="1"/>
</dbReference>
<dbReference type="InterPro" id="IPR014144">
    <property type="entry name" value="LigD_PE_domain"/>
</dbReference>
<evidence type="ECO:0000313" key="23">
    <source>
        <dbReference type="EMBL" id="PZX26731.1"/>
    </source>
</evidence>
<evidence type="ECO:0000256" key="12">
    <source>
        <dbReference type="ARBA" id="ARBA00022840"/>
    </source>
</evidence>
<dbReference type="InterPro" id="IPR014146">
    <property type="entry name" value="LigD_ligase_dom"/>
</dbReference>
<comment type="caution">
    <text evidence="23">The sequence shown here is derived from an EMBL/GenBank/DDBJ whole genome shotgun (WGS) entry which is preliminary data.</text>
</comment>
<dbReference type="GO" id="GO:0003910">
    <property type="term" value="F:DNA ligase (ATP) activity"/>
    <property type="evidence" value="ECO:0007669"/>
    <property type="project" value="UniProtKB-EC"/>
</dbReference>
<dbReference type="InterPro" id="IPR014143">
    <property type="entry name" value="NHEJ_ligase_prk"/>
</dbReference>
<dbReference type="GO" id="GO:0005524">
    <property type="term" value="F:ATP binding"/>
    <property type="evidence" value="ECO:0007669"/>
    <property type="project" value="UniProtKB-KW"/>
</dbReference>
<keyword evidence="3 23" id="KW-0436">Ligase</keyword>
<evidence type="ECO:0000256" key="10">
    <source>
        <dbReference type="ARBA" id="ARBA00022801"/>
    </source>
</evidence>
<dbReference type="CDD" id="cd04862">
    <property type="entry name" value="PaeLigD_Pol_like"/>
    <property type="match status" value="1"/>
</dbReference>
<dbReference type="NCBIfam" id="TIGR02778">
    <property type="entry name" value="ligD_pol"/>
    <property type="match status" value="1"/>
</dbReference>
<dbReference type="SUPFAM" id="SSF56091">
    <property type="entry name" value="DNA ligase/mRNA capping enzyme, catalytic domain"/>
    <property type="match status" value="1"/>
</dbReference>
<dbReference type="EMBL" id="QKZN01000006">
    <property type="protein sequence ID" value="PZX26731.1"/>
    <property type="molecule type" value="Genomic_DNA"/>
</dbReference>
<evidence type="ECO:0000256" key="14">
    <source>
        <dbReference type="ARBA" id="ARBA00023125"/>
    </source>
</evidence>
<dbReference type="GO" id="GO:0003677">
    <property type="term" value="F:DNA binding"/>
    <property type="evidence" value="ECO:0007669"/>
    <property type="project" value="UniProtKB-KW"/>
</dbReference>
<keyword evidence="12" id="KW-0067">ATP-binding</keyword>
<dbReference type="GO" id="GO:0003887">
    <property type="term" value="F:DNA-directed DNA polymerase activity"/>
    <property type="evidence" value="ECO:0007669"/>
    <property type="project" value="UniProtKB-KW"/>
</dbReference>
<keyword evidence="8" id="KW-0547">Nucleotide-binding</keyword>
<evidence type="ECO:0000259" key="22">
    <source>
        <dbReference type="PROSITE" id="PS50160"/>
    </source>
</evidence>
<dbReference type="Gene3D" id="2.40.50.140">
    <property type="entry name" value="Nucleic acid-binding proteins"/>
    <property type="match status" value="1"/>
</dbReference>
<dbReference type="NCBIfam" id="TIGR02776">
    <property type="entry name" value="NHEJ_ligase_prk"/>
    <property type="match status" value="1"/>
</dbReference>
<keyword evidence="11" id="KW-0269">Exonuclease</keyword>
<dbReference type="NCBIfam" id="NF004628">
    <property type="entry name" value="PRK05972.1"/>
    <property type="match status" value="1"/>
</dbReference>
<feature type="domain" description="ATP-dependent DNA ligase family profile" evidence="22">
    <location>
        <begin position="336"/>
        <end position="418"/>
    </location>
</feature>
<dbReference type="NCBIfam" id="TIGR02779">
    <property type="entry name" value="NHEJ_ligase_lig"/>
    <property type="match status" value="1"/>
</dbReference>
<evidence type="ECO:0000256" key="13">
    <source>
        <dbReference type="ARBA" id="ARBA00022932"/>
    </source>
</evidence>
<comment type="cofactor">
    <cofactor evidence="1">
        <name>Mn(2+)</name>
        <dbReference type="ChEBI" id="CHEBI:29035"/>
    </cofactor>
</comment>
<keyword evidence="5" id="KW-0548">Nucleotidyltransferase</keyword>
<protein>
    <recommendedName>
        <fullName evidence="2">DNA ligase (ATP)</fullName>
        <ecNumber evidence="2">6.5.1.1</ecNumber>
    </recommendedName>
    <alternativeName>
        <fullName evidence="19">NHEJ DNA polymerase</fullName>
    </alternativeName>
</protein>
<keyword evidence="14" id="KW-0238">DNA-binding</keyword>
<evidence type="ECO:0000256" key="11">
    <source>
        <dbReference type="ARBA" id="ARBA00022839"/>
    </source>
</evidence>
<dbReference type="InterPro" id="IPR052171">
    <property type="entry name" value="NHEJ_LigD"/>
</dbReference>
<sequence>MASRKPRATSATRHGGTAPAGGLERYSKKRNFGITPEPRGKPAQPRPRQDAGPLRFVVQKHWASRLHYDFRLELDGVLLSWAVPKGPCYDPAEKRIAIHVEDHPLDYAGFEGEIPPKQYGAGAVIVWDRGSWTPVGDPHDGMAAGKLVFDLHGEKLAGRWELVRIAKPGDKSEQWILFKKRDAWARPLAEFDVLAALPDSVIAKPLGALREAPGVADDDDPTQAIQRAPRAPLPAKLRPQLATLSPTLPAGTGWIIETKFDGYRILARIDDARATLFTRNGHDWTRRLSSLAAEIEKLDISQGWLDGEIVVLRDDMPDFNALQNAIDGHRHEAIVYFAFDLPYWEGRDLRELPLAQRRAKLAALVADRSERVRFSEAFEAPPAQMFQAACRLGLEGLMFKRADAPYVSARTQSWLKAKCKLRQEFVIGGFSEREGAAAEVGRLYLGVYADGALVYAGGVGTGWDSTTATDLRKRLAALEVKDSPFSTEARGSGRWGGRRPAVVRWVRPKLVAEVEFTEWTPDGQVRHASFKGLRTDHAVRSIRREAVQTSVTPHGVAAIKVTNPERVIDQSRGITKLELVRYYESVATVMLPHLLDRPLSLVRAPEGIDAPTFFQKHAETAMPGLTEQPVSLWPGHAALLTADSPEAIIAAAQMNVVEFHTWNSTARDIDHPDRVIFDLDPGEGVAWETMLEAAMLMRTLLDELGLQCWLKTSGGKGLHVVVPLAPRRNYDEVKAFSHAAVKHLAATLPQRFTARSGAANRKGRIFVDYLRNGFSQTTAAAFSARARPGLGVSMPVSWEQLSKLKSGAQWTIRDAREYLSFQLADPWQSYWDTRQTLTEAIERLS</sequence>
<dbReference type="CDD" id="cd07906">
    <property type="entry name" value="Adenylation_DNA_ligase_LigD_LigC"/>
    <property type="match status" value="1"/>
</dbReference>
<evidence type="ECO:0000256" key="15">
    <source>
        <dbReference type="ARBA" id="ARBA00023172"/>
    </source>
</evidence>
<dbReference type="Proteomes" id="UP000249638">
    <property type="component" value="Unassembled WGS sequence"/>
</dbReference>
<dbReference type="Pfam" id="PF21686">
    <property type="entry name" value="LigD_Prim-Pol"/>
    <property type="match status" value="1"/>
</dbReference>
<name>A0A2W7PLX4_9BURK</name>
<evidence type="ECO:0000256" key="19">
    <source>
        <dbReference type="ARBA" id="ARBA00029943"/>
    </source>
</evidence>
<evidence type="ECO:0000256" key="7">
    <source>
        <dbReference type="ARBA" id="ARBA00022723"/>
    </source>
</evidence>
<dbReference type="InterPro" id="IPR012310">
    <property type="entry name" value="DNA_ligase_ATP-dep_cent"/>
</dbReference>
<dbReference type="GO" id="GO:0004527">
    <property type="term" value="F:exonuclease activity"/>
    <property type="evidence" value="ECO:0007669"/>
    <property type="project" value="UniProtKB-KW"/>
</dbReference>
<dbReference type="CDD" id="cd07971">
    <property type="entry name" value="OBF_DNA_ligase_LigD"/>
    <property type="match status" value="1"/>
</dbReference>
<evidence type="ECO:0000256" key="2">
    <source>
        <dbReference type="ARBA" id="ARBA00012727"/>
    </source>
</evidence>
<evidence type="ECO:0000313" key="24">
    <source>
        <dbReference type="Proteomes" id="UP000249638"/>
    </source>
</evidence>
<dbReference type="Gene3D" id="3.30.470.30">
    <property type="entry name" value="DNA ligase/mRNA capping enzyme"/>
    <property type="match status" value="1"/>
</dbReference>
<dbReference type="Pfam" id="PF04679">
    <property type="entry name" value="DNA_ligase_A_C"/>
    <property type="match status" value="1"/>
</dbReference>
<keyword evidence="13" id="KW-0239">DNA-directed DNA polymerase</keyword>